<dbReference type="AlphaFoldDB" id="A0A3M7S368"/>
<reference evidence="2 3" key="1">
    <citation type="journal article" date="2018" name="Sci. Rep.">
        <title>Genomic signatures of local adaptation to the degree of environmental predictability in rotifers.</title>
        <authorList>
            <person name="Franch-Gras L."/>
            <person name="Hahn C."/>
            <person name="Garcia-Roger E.M."/>
            <person name="Carmona M.J."/>
            <person name="Serra M."/>
            <person name="Gomez A."/>
        </authorList>
    </citation>
    <scope>NUCLEOTIDE SEQUENCE [LARGE SCALE GENOMIC DNA]</scope>
    <source>
        <strain evidence="2">HYR1</strain>
    </source>
</reference>
<dbReference type="EMBL" id="REGN01002108">
    <property type="protein sequence ID" value="RNA30244.1"/>
    <property type="molecule type" value="Genomic_DNA"/>
</dbReference>
<protein>
    <submittedName>
        <fullName evidence="2">Uncharacterized protein</fullName>
    </submittedName>
</protein>
<evidence type="ECO:0000256" key="1">
    <source>
        <dbReference type="SAM" id="Phobius"/>
    </source>
</evidence>
<dbReference type="Proteomes" id="UP000276133">
    <property type="component" value="Unassembled WGS sequence"/>
</dbReference>
<comment type="caution">
    <text evidence="2">The sequence shown here is derived from an EMBL/GenBank/DDBJ whole genome shotgun (WGS) entry which is preliminary data.</text>
</comment>
<keyword evidence="1" id="KW-0472">Membrane</keyword>
<name>A0A3M7S368_BRAPC</name>
<feature type="transmembrane region" description="Helical" evidence="1">
    <location>
        <begin position="41"/>
        <end position="61"/>
    </location>
</feature>
<keyword evidence="3" id="KW-1185">Reference proteome</keyword>
<accession>A0A3M7S368</accession>
<evidence type="ECO:0000313" key="2">
    <source>
        <dbReference type="EMBL" id="RNA30244.1"/>
    </source>
</evidence>
<keyword evidence="1" id="KW-0812">Transmembrane</keyword>
<evidence type="ECO:0000313" key="3">
    <source>
        <dbReference type="Proteomes" id="UP000276133"/>
    </source>
</evidence>
<proteinExistence type="predicted"/>
<keyword evidence="1" id="KW-1133">Transmembrane helix</keyword>
<organism evidence="2 3">
    <name type="scientific">Brachionus plicatilis</name>
    <name type="common">Marine rotifer</name>
    <name type="synonym">Brachionus muelleri</name>
    <dbReference type="NCBI Taxonomy" id="10195"/>
    <lineage>
        <taxon>Eukaryota</taxon>
        <taxon>Metazoa</taxon>
        <taxon>Spiralia</taxon>
        <taxon>Gnathifera</taxon>
        <taxon>Rotifera</taxon>
        <taxon>Eurotatoria</taxon>
        <taxon>Monogononta</taxon>
        <taxon>Pseudotrocha</taxon>
        <taxon>Ploima</taxon>
        <taxon>Brachionidae</taxon>
        <taxon>Brachionus</taxon>
    </lineage>
</organism>
<gene>
    <name evidence="2" type="ORF">BpHYR1_014745</name>
</gene>
<sequence length="98" mass="12009">MYFENDLEICGFLSGWITLPSFQLSSCFHARFFFEKFNYDIFSSCLLYYLIIYTLSLEHFYKFSNFFNKFVLKWFQESHIQHRIKEMDKTVAETVYLT</sequence>